<dbReference type="Proteomes" id="UP000005361">
    <property type="component" value="Chromosome"/>
</dbReference>
<gene>
    <name evidence="1" type="ORF">JBW_03691</name>
</gene>
<dbReference type="RefSeq" id="WP_007960508.1">
    <property type="nucleotide sequence ID" value="NZ_CP010978.1"/>
</dbReference>
<dbReference type="KEGG" id="pft:JBW_03691"/>
<evidence type="ECO:0000313" key="2">
    <source>
        <dbReference type="Proteomes" id="UP000005361"/>
    </source>
</evidence>
<proteinExistence type="predicted"/>
<organism evidence="1 2">
    <name type="scientific">Pelosinus fermentans JBW45</name>
    <dbReference type="NCBI Taxonomy" id="1192197"/>
    <lineage>
        <taxon>Bacteria</taxon>
        <taxon>Bacillati</taxon>
        <taxon>Bacillota</taxon>
        <taxon>Negativicutes</taxon>
        <taxon>Selenomonadales</taxon>
        <taxon>Sporomusaceae</taxon>
        <taxon>Pelosinus</taxon>
    </lineage>
</organism>
<sequence length="76" mass="9551">MFYYTIAMLQDMYRREQPNWPEEKIQNMARRIHKLLNTLDVHWRRSNKRYYQRNIDLYSNYLIEMTVNGTTNKVFE</sequence>
<dbReference type="OrthoDB" id="1685044at2"/>
<evidence type="ECO:0000313" key="1">
    <source>
        <dbReference type="EMBL" id="AJQ29028.1"/>
    </source>
</evidence>
<accession>I9NKN1</accession>
<dbReference type="AlphaFoldDB" id="I9NKN1"/>
<name>I9NKN1_9FIRM</name>
<reference evidence="1 2" key="1">
    <citation type="journal article" date="2015" name="Genome Announc.">
        <title>Complete Genome Sequence of Pelosinus fermentans JBW45, a Member of a Remarkably Competitive Group of Negativicutes in the Firmicutes Phylum.</title>
        <authorList>
            <person name="De Leon K.B."/>
            <person name="Utturkar S.M."/>
            <person name="Camilleri L.B."/>
            <person name="Elias D.A."/>
            <person name="Arkin A.P."/>
            <person name="Fields M.W."/>
            <person name="Brown S.D."/>
            <person name="Wall J.D."/>
        </authorList>
    </citation>
    <scope>NUCLEOTIDE SEQUENCE [LARGE SCALE GENOMIC DNA]</scope>
    <source>
        <strain evidence="1 2">JBW45</strain>
    </source>
</reference>
<dbReference type="HOGENOM" id="CLU_2651213_0_0_9"/>
<reference evidence="2" key="2">
    <citation type="submission" date="2015-02" db="EMBL/GenBank/DDBJ databases">
        <title>Complete Genome Sequence of Pelosinus fermentans JBW45.</title>
        <authorList>
            <person name="De Leon K.B."/>
            <person name="Utturkar S.M."/>
            <person name="Camilleri L.B."/>
            <person name="Arkin A.P."/>
            <person name="Fields M.W."/>
            <person name="Brown S.D."/>
            <person name="Wall J.D."/>
        </authorList>
    </citation>
    <scope>NUCLEOTIDE SEQUENCE [LARGE SCALE GENOMIC DNA]</scope>
    <source>
        <strain evidence="2">JBW45</strain>
    </source>
</reference>
<protein>
    <submittedName>
        <fullName evidence="1">Uncharacterized protein</fullName>
    </submittedName>
</protein>
<dbReference type="EMBL" id="CP010978">
    <property type="protein sequence ID" value="AJQ29028.1"/>
    <property type="molecule type" value="Genomic_DNA"/>
</dbReference>